<dbReference type="SMART" id="SM00089">
    <property type="entry name" value="PKD"/>
    <property type="match status" value="5"/>
</dbReference>
<evidence type="ECO:0000259" key="9">
    <source>
        <dbReference type="PROSITE" id="PS50025"/>
    </source>
</evidence>
<dbReference type="SUPFAM" id="SSF49899">
    <property type="entry name" value="Concanavalin A-like lectins/glucanases"/>
    <property type="match status" value="3"/>
</dbReference>
<evidence type="ECO:0000256" key="7">
    <source>
        <dbReference type="ARBA" id="ARBA00023157"/>
    </source>
</evidence>
<keyword evidence="7" id="KW-1015">Disulfide bond</keyword>
<gene>
    <name evidence="11" type="ORF">ABEG17_04900</name>
</gene>
<dbReference type="InterPro" id="IPR000601">
    <property type="entry name" value="PKD_dom"/>
</dbReference>
<evidence type="ECO:0000256" key="4">
    <source>
        <dbReference type="ARBA" id="ARBA00022737"/>
    </source>
</evidence>
<feature type="domain" description="PKD" evidence="10">
    <location>
        <begin position="1579"/>
        <end position="1660"/>
    </location>
</feature>
<dbReference type="Gene3D" id="2.60.40.10">
    <property type="entry name" value="Immunoglobulins"/>
    <property type="match status" value="5"/>
</dbReference>
<dbReference type="GO" id="GO:0005261">
    <property type="term" value="F:monoatomic cation channel activity"/>
    <property type="evidence" value="ECO:0007669"/>
    <property type="project" value="TreeGrafter"/>
</dbReference>
<evidence type="ECO:0000256" key="6">
    <source>
        <dbReference type="ARBA" id="ARBA00023136"/>
    </source>
</evidence>
<keyword evidence="5" id="KW-1133">Transmembrane helix</keyword>
<dbReference type="PANTHER" id="PTHR46730">
    <property type="entry name" value="POLYCYSTIN-1"/>
    <property type="match status" value="1"/>
</dbReference>
<dbReference type="InterPro" id="IPR011047">
    <property type="entry name" value="Quinoprotein_ADH-like_sf"/>
</dbReference>
<keyword evidence="6" id="KW-0472">Membrane</keyword>
<dbReference type="PROSITE" id="PS50093">
    <property type="entry name" value="PKD"/>
    <property type="match status" value="5"/>
</dbReference>
<dbReference type="InterPro" id="IPR013783">
    <property type="entry name" value="Ig-like_fold"/>
</dbReference>
<proteinExistence type="predicted"/>
<dbReference type="GO" id="GO:0005886">
    <property type="term" value="C:plasma membrane"/>
    <property type="evidence" value="ECO:0007669"/>
    <property type="project" value="TreeGrafter"/>
</dbReference>
<feature type="domain" description="PKD" evidence="10">
    <location>
        <begin position="1334"/>
        <end position="1411"/>
    </location>
</feature>
<comment type="subcellular location">
    <subcellularLocation>
        <location evidence="1">Membrane</location>
        <topology evidence="1">Multi-pass membrane protein</topology>
    </subcellularLocation>
</comment>
<feature type="chain" id="PRO_5043537577" evidence="8">
    <location>
        <begin position="36"/>
        <end position="1874"/>
    </location>
</feature>
<feature type="signal peptide" evidence="8">
    <location>
        <begin position="1"/>
        <end position="35"/>
    </location>
</feature>
<organism evidence="11">
    <name type="scientific">Pedococcus sp. KACC 23699</name>
    <dbReference type="NCBI Taxonomy" id="3149228"/>
    <lineage>
        <taxon>Bacteria</taxon>
        <taxon>Bacillati</taxon>
        <taxon>Actinomycetota</taxon>
        <taxon>Actinomycetes</taxon>
        <taxon>Micrococcales</taxon>
        <taxon>Intrasporangiaceae</taxon>
        <taxon>Pedococcus</taxon>
    </lineage>
</organism>
<keyword evidence="3 8" id="KW-0732">Signal</keyword>
<dbReference type="PROSITE" id="PS50025">
    <property type="entry name" value="LAM_G_DOMAIN"/>
    <property type="match status" value="1"/>
</dbReference>
<accession>A0AAU7JW61</accession>
<dbReference type="InterPro" id="IPR001791">
    <property type="entry name" value="Laminin_G"/>
</dbReference>
<keyword evidence="2" id="KW-0812">Transmembrane</keyword>
<dbReference type="CDD" id="cd00146">
    <property type="entry name" value="PKD"/>
    <property type="match status" value="5"/>
</dbReference>
<feature type="domain" description="PKD" evidence="10">
    <location>
        <begin position="1413"/>
        <end position="1501"/>
    </location>
</feature>
<dbReference type="RefSeq" id="WP_406832167.1">
    <property type="nucleotide sequence ID" value="NZ_CP157483.1"/>
</dbReference>
<feature type="domain" description="PKD" evidence="10">
    <location>
        <begin position="1020"/>
        <end position="1108"/>
    </location>
</feature>
<dbReference type="Pfam" id="PF13385">
    <property type="entry name" value="Laminin_G_3"/>
    <property type="match status" value="3"/>
</dbReference>
<name>A0AAU7JW61_9MICO</name>
<dbReference type="SUPFAM" id="SSF49299">
    <property type="entry name" value="PKD domain"/>
    <property type="match status" value="5"/>
</dbReference>
<dbReference type="SMART" id="SM00560">
    <property type="entry name" value="LamGL"/>
    <property type="match status" value="2"/>
</dbReference>
<dbReference type="EMBL" id="CP157483">
    <property type="protein sequence ID" value="XBO44683.1"/>
    <property type="molecule type" value="Genomic_DNA"/>
</dbReference>
<dbReference type="PANTHER" id="PTHR46730:SF4">
    <property type="entry name" value="POLYCYSTIC KIDNEY DISEASE PROTEIN 1-LIKE 1"/>
    <property type="match status" value="1"/>
</dbReference>
<dbReference type="SUPFAM" id="SSF50998">
    <property type="entry name" value="Quinoprotein alcohol dehydrogenase-like"/>
    <property type="match status" value="1"/>
</dbReference>
<dbReference type="InterPro" id="IPR035986">
    <property type="entry name" value="PKD_dom_sf"/>
</dbReference>
<sequence>MNSRFAYGHLRRAAALLVSAMVAALLAGGLPLAFAAPAHADVNPAPGVPQTASAKSLPTWQINGVGWQQVIVGNTVYVTGNFTTARPPGVPVGGAGEITVGHLLAYDIRTGTRISTFNHILNAQGRSIAKSPDGTRIYVGGDFTTVDGQARGHIAAFDVATGNLVPGFAPNVNGVVRAITVSPSTVYYGGSFSSVNSVKRGSLAASSVGTGALTSWAPGADGIVWALVVTPNGSRVIIGGQFTNLSGVPVYGSGAVDAATGAVGTWLANNRIRNSVNGAISTLTTDGTTIYGTGWAFGTGATFEGSFAANPDDGSLRWVYDCLGDTYSGAPIGDVFYSVGHSHDCTAINEFPDTNPRVRWQNSLAFTTAPAGTITRTDAYGWDYTGLPSPSLLHWFPAWSNGSFTGQYQAGWSISGNSDYVTVAGEFPYVNGAAQQGLVRFGIGATADLKSGPLYDTKPPRPVPSTTAGTVRPGVVRVAFGSAWDKDNEELSYQVTRDGVTKVGAPFKVKTNYWTLPNLAVTDTSVPAGKHTYRVRITDPNGNALDSPVSNSVSVSSSIGAYGDTIIGDNPVDYWRLGEAGGNIALDGGSAGHDLSTRAGLTFGADGAVTGNTAVTLDGATGYAATAVTQPGPNSFSAEAWFKTTTTTGGKILGFGNNADGLSNNYDRHVYMTDSGQIAFGVYSGGTQVITTPASYNDGAWHQVVASMGADGMSLVIDGVRVGKIPSVTAGQSFDGYWRIGGDSLGGWPAQPTSSYFAGSVDEVAVYDTPLSLSQVRAHYVASGRTVAVPPVPTDSYGAKVYASSPDFFWRMDETSGTMAVDTMGQTAGKYTGGVTLGQPGPLSGNGNTSVTFNGVDGNLTSASTFDSPSVYSEELWFNTTTTRGGKLIGFGTDPTGNSSGYDRHVWMLNDGRLRFGTWTGQPNIAESSASFNDGSWHHMVATQGPDGMKLYVDGTVVGTDPQTSAQPYTGYWRVGGDTHWGDADSYWIDARIDEVAVYSKVLSLADVQDHYGAGGGTVVNQSPTATFTKSMAGLKLTADGTGSSDPDGTIASYAWNFGDGTTSTDPKPVHTYTTGGSYTVSLTVTDNRGATGATSAVVTLIAPPTDTYGAAVAASAPDLYWRLGESGGPMAADATGNNPGAYFGNGVTYGVDGAVPGGDKAAAFDGTTTGVGATQPVTNPTVYSEELWFKTTTTAGGKLIGFGDRNSDTSSNYDRHVYMLASGQLQFGVWTGQSNIVGSSASYNDGTWHHMVATQGPDGMALYVDGDLVGTNPQTAAQPYTGYWRVGGDTSWADSNFFAGSIDEVAVYSSVLAAATVRDHFTKGGGQLPNVLPTAAFDSSMAARTVSVDASASTDSDGSIASYAWDFGDGATGTGKLASHRYTAGGTYSVKLVVTDNRGGTATSTKSVVVPDNAAPTAAFTSRATGLTASVDGSGSADSDGTVASYAWDFGDGGTGTGATATHTYATGGTYQVKLTVTDNDGATGAVTKAVLVKSNAAPTAAFTSTATGMTASVDGSGSADSDGTVASYAWDFGDGGTGTGATATHSYAADGTYQVKLTVTDNGGATGSVTKAVVVKSNAAPTAAFTSTVSDLKVTLDGSGSSDTDGTVASYAWDFGDGGTGTGATATHTYATGGTYQVKLTVTDNGAATGTATRAVSVNGPLAKDTFARTLTTGLGAADLGGAWALSGSTSAFSVNGGWGNLAIAAPGKGLAAALGSVSSTDTDVQLQVKFNKAPTGGGYIASVVGRGGTADGYRTKVTVASSGAMTVALVKVVGGVETALTSKILPGATYTAGTSYTVRMQTWGTTPTALRARVWATSATEPITWLVSSTDSATGLQAAGGVGIVTYLSGSATNAPVTVSITGLLARLTGN</sequence>
<dbReference type="CDD" id="cd00110">
    <property type="entry name" value="LamG"/>
    <property type="match status" value="1"/>
</dbReference>
<evidence type="ECO:0000259" key="10">
    <source>
        <dbReference type="PROSITE" id="PS50093"/>
    </source>
</evidence>
<dbReference type="InterPro" id="IPR022409">
    <property type="entry name" value="PKD/Chitinase_dom"/>
</dbReference>
<keyword evidence="4" id="KW-0677">Repeat</keyword>
<dbReference type="Pfam" id="PF18911">
    <property type="entry name" value="PKD_4"/>
    <property type="match status" value="5"/>
</dbReference>
<evidence type="ECO:0000313" key="11">
    <source>
        <dbReference type="EMBL" id="XBO44683.1"/>
    </source>
</evidence>
<reference evidence="11" key="1">
    <citation type="submission" date="2024-05" db="EMBL/GenBank/DDBJ databases">
        <authorList>
            <person name="Kim S."/>
            <person name="Heo J."/>
            <person name="Choi H."/>
            <person name="Choi Y."/>
            <person name="Kwon S.-W."/>
            <person name="Kim Y."/>
        </authorList>
    </citation>
    <scope>NUCLEOTIDE SEQUENCE</scope>
    <source>
        <strain evidence="11">KACC 23699</strain>
    </source>
</reference>
<dbReference type="InterPro" id="IPR013320">
    <property type="entry name" value="ConA-like_dom_sf"/>
</dbReference>
<evidence type="ECO:0000256" key="3">
    <source>
        <dbReference type="ARBA" id="ARBA00022729"/>
    </source>
</evidence>
<feature type="domain" description="Laminin G" evidence="9">
    <location>
        <begin position="613"/>
        <end position="786"/>
    </location>
</feature>
<protein>
    <submittedName>
        <fullName evidence="11">PKD domain-containing protein</fullName>
    </submittedName>
</protein>
<dbReference type="GO" id="GO:0005975">
    <property type="term" value="P:carbohydrate metabolic process"/>
    <property type="evidence" value="ECO:0007669"/>
    <property type="project" value="UniProtKB-ARBA"/>
</dbReference>
<dbReference type="GO" id="GO:0006816">
    <property type="term" value="P:calcium ion transport"/>
    <property type="evidence" value="ECO:0007669"/>
    <property type="project" value="TreeGrafter"/>
</dbReference>
<feature type="domain" description="PKD" evidence="10">
    <location>
        <begin position="1500"/>
        <end position="1584"/>
    </location>
</feature>
<evidence type="ECO:0000256" key="5">
    <source>
        <dbReference type="ARBA" id="ARBA00022989"/>
    </source>
</evidence>
<evidence type="ECO:0000256" key="1">
    <source>
        <dbReference type="ARBA" id="ARBA00004141"/>
    </source>
</evidence>
<dbReference type="Gene3D" id="2.60.120.200">
    <property type="match status" value="3"/>
</dbReference>
<dbReference type="InterPro" id="IPR006558">
    <property type="entry name" value="LamG-like"/>
</dbReference>
<evidence type="ECO:0000256" key="8">
    <source>
        <dbReference type="SAM" id="SignalP"/>
    </source>
</evidence>
<evidence type="ECO:0000256" key="2">
    <source>
        <dbReference type="ARBA" id="ARBA00022692"/>
    </source>
</evidence>